<reference evidence="14 15" key="1">
    <citation type="journal article" date="2021" name="Nat. Commun.">
        <title>Genetic determinants of endophytism in the Arabidopsis root mycobiome.</title>
        <authorList>
            <person name="Mesny F."/>
            <person name="Miyauchi S."/>
            <person name="Thiergart T."/>
            <person name="Pickel B."/>
            <person name="Atanasova L."/>
            <person name="Karlsson M."/>
            <person name="Huettel B."/>
            <person name="Barry K.W."/>
            <person name="Haridas S."/>
            <person name="Chen C."/>
            <person name="Bauer D."/>
            <person name="Andreopoulos W."/>
            <person name="Pangilinan J."/>
            <person name="LaButti K."/>
            <person name="Riley R."/>
            <person name="Lipzen A."/>
            <person name="Clum A."/>
            <person name="Drula E."/>
            <person name="Henrissat B."/>
            <person name="Kohler A."/>
            <person name="Grigoriev I.V."/>
            <person name="Martin F.M."/>
            <person name="Hacquard S."/>
        </authorList>
    </citation>
    <scope>NUCLEOTIDE SEQUENCE [LARGE SCALE GENOMIC DNA]</scope>
    <source>
        <strain evidence="14 15">MPI-CAGE-CH-0241</strain>
    </source>
</reference>
<feature type="region of interest" description="Disordered" evidence="9">
    <location>
        <begin position="205"/>
        <end position="237"/>
    </location>
</feature>
<feature type="compositionally biased region" description="Polar residues" evidence="9">
    <location>
        <begin position="205"/>
        <end position="219"/>
    </location>
</feature>
<evidence type="ECO:0000256" key="1">
    <source>
        <dbReference type="ARBA" id="ARBA00004123"/>
    </source>
</evidence>
<feature type="region of interest" description="Disordered" evidence="9">
    <location>
        <begin position="1062"/>
        <end position="1110"/>
    </location>
</feature>
<evidence type="ECO:0000256" key="3">
    <source>
        <dbReference type="ARBA" id="ARBA00012388"/>
    </source>
</evidence>
<dbReference type="GO" id="GO:0031123">
    <property type="term" value="P:RNA 3'-end processing"/>
    <property type="evidence" value="ECO:0007669"/>
    <property type="project" value="InterPro"/>
</dbReference>
<dbReference type="SUPFAM" id="SSF55003">
    <property type="entry name" value="PAP/Archaeal CCA-adding enzyme, C-terminal domain"/>
    <property type="match status" value="1"/>
</dbReference>
<protein>
    <recommendedName>
        <fullName evidence="3">polynucleotide adenylyltransferase</fullName>
        <ecNumber evidence="3">2.7.7.19</ecNumber>
    </recommendedName>
</protein>
<evidence type="ECO:0000256" key="4">
    <source>
        <dbReference type="ARBA" id="ARBA00022664"/>
    </source>
</evidence>
<keyword evidence="4" id="KW-0507">mRNA processing</keyword>
<dbReference type="SUPFAM" id="SSF81301">
    <property type="entry name" value="Nucleotidyltransferase"/>
    <property type="match status" value="1"/>
</dbReference>
<dbReference type="Gene3D" id="3.30.460.10">
    <property type="entry name" value="Beta Polymerase, domain 2"/>
    <property type="match status" value="1"/>
</dbReference>
<name>A0A9P8WHI8_9HYPO</name>
<keyword evidence="7" id="KW-0067">ATP-binding</keyword>
<feature type="domain" description="Endonuclease/exonuclease/phosphatase" evidence="11">
    <location>
        <begin position="262"/>
        <end position="532"/>
    </location>
</feature>
<evidence type="ECO:0000259" key="11">
    <source>
        <dbReference type="Pfam" id="PF03372"/>
    </source>
</evidence>
<sequence>MEVQTTTTKHFSFTSHETALCAIPPRHLWEPADRLRELYDKAYGAWPPHINLIYPFVQPELLDEAATILEQLPLHHHQHQVKLEAADAFLNKHHNTIFLRPAHGSETDVLSKLGDDICKALGSSSRRKFQPHMTLGQSQDALAAPHHFLFEKARLVAPLTWNLSHIAILVRDTAPSHGQGSRPMRLWATLDLSSQHLQRCQPSQDLYQEPKSNPKSSDTLGAPSPAAQPPFHYSEDSKTWQITSSSPTVTEHQDILDHLVVASYNVLAEFEWPPQSDRHPGLVENILSSRAAADILVLEEVTDHFLPFLLANHDIRQRYPFSTHGPPDQSGVGPLPSLLNVLVLSKFPFTWEHLPLRRKHKGCTVVQFSTIGTRDAEEPFRPWVLAACHLSQGLTDGAVVAKKNEVRRMLDHLSNHYTGQPWILAGDFNLSTSSYTVEAARKKQDISSATVQYLRDIDHSMSDAGFQDVWLTTRLESGESSDVVNDYRSAADAYEGEQGATFDPFANALAAKLVGTGLNNRPQRYDRILVKTNDQYRPLGFNMFGQDPIQLLGESEPIYASDHWGIRCLLKRSPTTETKRVIRINPQQASVGLGSLQDLKQVLDSHGCLPTESDRTERKVALHLLERVLLSPERSGAGADARSGLVLRLVAVGSYGLGVWTSASDIDCLCIGSISSKTFFTLAVQRLRRAAPEGIKILRRVRANSGYMLELEVCGIKVDLQYCGAASVAERWPETMKRPSSDAAFALPFQVLLKLKPARDMYYLRRSIPDMGQYRIAHLFIKAWAKTRGIYSSKFGFLGGIHISVMLVPICKMLALEGEAVSSSDVLTTFFHHYANIDWKTAMVFDPFFHKNLRYNRSFREPICLLGWHAPSLNTAMTASFPTVKAMSAEFMRARDLLTTEGMTWDNLLGSSAESNPDQLGSSGAIEFLQAYRSYIKIDVHYWGPSPERGRRFIGWLESRCVMLLVDIDRKIKNISARIWPARFADGSSTAMNSAGAEYHGCYLVGLDWDGDELTKDQVKSTQSSLRTVLQEFEVKIRSDEKYFDAQSSWMTSTVVRARDLGSLEPDQSQWGEDAGDSEDDDDSEDDMGLDGDEDEDIEDGTNEARREVGKKTVLPSRAVNVAKVPGLGKFRTAGDVLNRLRWDGNMDSSAYVVGYEDRFTGAQEKAVEQWKSEQTDEEFIPQHRILYFKRKSDGAIVWERRSRIDDIFGSGIKMDG</sequence>
<gene>
    <name evidence="14" type="ORF">B0T10DRAFT_130366</name>
</gene>
<dbReference type="SUPFAM" id="SSF81631">
    <property type="entry name" value="PAP/OAS1 substrate-binding domain"/>
    <property type="match status" value="1"/>
</dbReference>
<keyword evidence="8" id="KW-0539">Nucleus</keyword>
<comment type="caution">
    <text evidence="14">The sequence shown here is derived from an EMBL/GenBank/DDBJ whole genome shotgun (WGS) entry which is preliminary data.</text>
</comment>
<evidence type="ECO:0000256" key="8">
    <source>
        <dbReference type="ARBA" id="ARBA00023242"/>
    </source>
</evidence>
<dbReference type="Pfam" id="PF04928">
    <property type="entry name" value="PAP_central"/>
    <property type="match status" value="1"/>
</dbReference>
<dbReference type="AlphaFoldDB" id="A0A9P8WHI8"/>
<dbReference type="Gene3D" id="1.10.1410.10">
    <property type="match status" value="1"/>
</dbReference>
<dbReference type="GO" id="GO:0005634">
    <property type="term" value="C:nucleus"/>
    <property type="evidence" value="ECO:0007669"/>
    <property type="project" value="UniProtKB-SubCell"/>
</dbReference>
<dbReference type="Gene3D" id="3.90.1140.10">
    <property type="entry name" value="Cyclic phosphodiesterase"/>
    <property type="match status" value="1"/>
</dbReference>
<feature type="compositionally biased region" description="Acidic residues" evidence="9">
    <location>
        <begin position="1074"/>
        <end position="1102"/>
    </location>
</feature>
<comment type="subcellular location">
    <subcellularLocation>
        <location evidence="1">Nucleus</location>
    </subcellularLocation>
</comment>
<evidence type="ECO:0000256" key="5">
    <source>
        <dbReference type="ARBA" id="ARBA00022679"/>
    </source>
</evidence>
<dbReference type="InterPro" id="IPR040459">
    <property type="entry name" value="MJ1316"/>
</dbReference>
<dbReference type="Pfam" id="PF13563">
    <property type="entry name" value="2_5_RNA_ligase2"/>
    <property type="match status" value="1"/>
</dbReference>
<dbReference type="SUPFAM" id="SSF56219">
    <property type="entry name" value="DNase I-like"/>
    <property type="match status" value="1"/>
</dbReference>
<keyword evidence="5" id="KW-0808">Transferase</keyword>
<dbReference type="InterPro" id="IPR009097">
    <property type="entry name" value="Cyclic_Pdiesterase"/>
</dbReference>
<dbReference type="SUPFAM" id="SSF55144">
    <property type="entry name" value="LigT-like"/>
    <property type="match status" value="1"/>
</dbReference>
<dbReference type="GO" id="GO:1990817">
    <property type="term" value="F:poly(A) RNA polymerase activity"/>
    <property type="evidence" value="ECO:0007669"/>
    <property type="project" value="UniProtKB-EC"/>
</dbReference>
<dbReference type="Gene3D" id="3.30.70.590">
    <property type="entry name" value="Poly(A) polymerase predicted RNA binding domain"/>
    <property type="match status" value="1"/>
</dbReference>
<dbReference type="InterPro" id="IPR002934">
    <property type="entry name" value="Polymerase_NTP_transf_dom"/>
</dbReference>
<dbReference type="PANTHER" id="PTHR10682">
    <property type="entry name" value="POLY A POLYMERASE"/>
    <property type="match status" value="1"/>
</dbReference>
<evidence type="ECO:0000259" key="13">
    <source>
        <dbReference type="Pfam" id="PF04928"/>
    </source>
</evidence>
<dbReference type="InterPro" id="IPR011068">
    <property type="entry name" value="NuclTrfase_I-like_C"/>
</dbReference>
<accession>A0A9P8WHI8</accession>
<dbReference type="GO" id="GO:0005524">
    <property type="term" value="F:ATP binding"/>
    <property type="evidence" value="ECO:0007669"/>
    <property type="project" value="UniProtKB-KW"/>
</dbReference>
<dbReference type="InterPro" id="IPR043519">
    <property type="entry name" value="NT_sf"/>
</dbReference>
<evidence type="ECO:0000259" key="10">
    <source>
        <dbReference type="Pfam" id="PF01909"/>
    </source>
</evidence>
<feature type="domain" description="Polymerase nucleotidyl transferase" evidence="10">
    <location>
        <begin position="644"/>
        <end position="677"/>
    </location>
</feature>
<dbReference type="OrthoDB" id="10263155at2759"/>
<dbReference type="GO" id="GO:0006397">
    <property type="term" value="P:mRNA processing"/>
    <property type="evidence" value="ECO:0007669"/>
    <property type="project" value="UniProtKB-KW"/>
</dbReference>
<dbReference type="InterPro" id="IPR036691">
    <property type="entry name" value="Endo/exonu/phosph_ase_sf"/>
</dbReference>
<comment type="similarity">
    <text evidence="2">Belongs to the poly(A) polymerase family.</text>
</comment>
<dbReference type="PANTHER" id="PTHR10682:SF23">
    <property type="entry name" value="POLYNUCLEOTIDE ADENYLYLTRANSFERASE"/>
    <property type="match status" value="1"/>
</dbReference>
<organism evidence="14 15">
    <name type="scientific">Thelonectria olida</name>
    <dbReference type="NCBI Taxonomy" id="1576542"/>
    <lineage>
        <taxon>Eukaryota</taxon>
        <taxon>Fungi</taxon>
        <taxon>Dikarya</taxon>
        <taxon>Ascomycota</taxon>
        <taxon>Pezizomycotina</taxon>
        <taxon>Sordariomycetes</taxon>
        <taxon>Hypocreomycetidae</taxon>
        <taxon>Hypocreales</taxon>
        <taxon>Nectriaceae</taxon>
        <taxon>Thelonectria</taxon>
    </lineage>
</organism>
<dbReference type="Pfam" id="PF01909">
    <property type="entry name" value="NTP_transf_2"/>
    <property type="match status" value="1"/>
</dbReference>
<feature type="domain" description="MJ1316 RNA cyclic group end recognition" evidence="12">
    <location>
        <begin position="1131"/>
        <end position="1201"/>
    </location>
</feature>
<evidence type="ECO:0000313" key="15">
    <source>
        <dbReference type="Proteomes" id="UP000777438"/>
    </source>
</evidence>
<dbReference type="EMBL" id="JAGPYM010000002">
    <property type="protein sequence ID" value="KAH6899082.1"/>
    <property type="molecule type" value="Genomic_DNA"/>
</dbReference>
<dbReference type="Gene3D" id="3.60.10.10">
    <property type="entry name" value="Endonuclease/exonuclease/phosphatase"/>
    <property type="match status" value="1"/>
</dbReference>
<evidence type="ECO:0000256" key="7">
    <source>
        <dbReference type="ARBA" id="ARBA00022840"/>
    </source>
</evidence>
<keyword evidence="15" id="KW-1185">Reference proteome</keyword>
<keyword evidence="6" id="KW-0547">Nucleotide-binding</keyword>
<feature type="domain" description="Poly(A) polymerase central" evidence="13">
    <location>
        <begin position="774"/>
        <end position="897"/>
    </location>
</feature>
<dbReference type="Proteomes" id="UP000777438">
    <property type="component" value="Unassembled WGS sequence"/>
</dbReference>
<evidence type="ECO:0000313" key="14">
    <source>
        <dbReference type="EMBL" id="KAH6899082.1"/>
    </source>
</evidence>
<evidence type="ECO:0000256" key="6">
    <source>
        <dbReference type="ARBA" id="ARBA00022741"/>
    </source>
</evidence>
<evidence type="ECO:0000259" key="12">
    <source>
        <dbReference type="Pfam" id="PF04457"/>
    </source>
</evidence>
<dbReference type="Pfam" id="PF04457">
    <property type="entry name" value="MJ1316"/>
    <property type="match status" value="1"/>
</dbReference>
<evidence type="ECO:0000256" key="9">
    <source>
        <dbReference type="SAM" id="MobiDB-lite"/>
    </source>
</evidence>
<dbReference type="GO" id="GO:0003723">
    <property type="term" value="F:RNA binding"/>
    <property type="evidence" value="ECO:0007669"/>
    <property type="project" value="InterPro"/>
</dbReference>
<dbReference type="InterPro" id="IPR005135">
    <property type="entry name" value="Endo/exonuclease/phosphatase"/>
</dbReference>
<dbReference type="Pfam" id="PF03372">
    <property type="entry name" value="Exo_endo_phos"/>
    <property type="match status" value="1"/>
</dbReference>
<dbReference type="EC" id="2.7.7.19" evidence="3"/>
<proteinExistence type="inferred from homology"/>
<dbReference type="InterPro" id="IPR007012">
    <property type="entry name" value="PolA_pol_cen_dom"/>
</dbReference>
<evidence type="ECO:0000256" key="2">
    <source>
        <dbReference type="ARBA" id="ARBA00010912"/>
    </source>
</evidence>